<dbReference type="EMBL" id="KN848088">
    <property type="protein sequence ID" value="KIX94298.1"/>
    <property type="molecule type" value="Genomic_DNA"/>
</dbReference>
<keyword evidence="3" id="KW-1185">Reference proteome</keyword>
<dbReference type="GeneID" id="27715754"/>
<dbReference type="Pfam" id="PF26639">
    <property type="entry name" value="Het-6_barrel"/>
    <property type="match status" value="1"/>
</dbReference>
<gene>
    <name evidence="2" type="ORF">Z520_10008</name>
</gene>
<dbReference type="OrthoDB" id="3557394at2759"/>
<dbReference type="AlphaFoldDB" id="A0A0D2KC55"/>
<dbReference type="STRING" id="1442371.A0A0D2KC55"/>
<name>A0A0D2KC55_9EURO</name>
<dbReference type="Proteomes" id="UP000053411">
    <property type="component" value="Unassembled WGS sequence"/>
</dbReference>
<protein>
    <recommendedName>
        <fullName evidence="1">Heterokaryon incompatibility domain-containing protein</fullName>
    </recommendedName>
</protein>
<dbReference type="VEuPathDB" id="FungiDB:Z520_10008"/>
<dbReference type="PANTHER" id="PTHR24148:SF64">
    <property type="entry name" value="HETEROKARYON INCOMPATIBILITY DOMAIN-CONTAINING PROTEIN"/>
    <property type="match status" value="1"/>
</dbReference>
<dbReference type="Pfam" id="PF06985">
    <property type="entry name" value="HET"/>
    <property type="match status" value="1"/>
</dbReference>
<accession>A0A0D2KC55</accession>
<feature type="domain" description="Heterokaryon incompatibility" evidence="1">
    <location>
        <begin position="46"/>
        <end position="190"/>
    </location>
</feature>
<dbReference type="RefSeq" id="XP_016628421.1">
    <property type="nucleotide sequence ID" value="XM_016780502.1"/>
</dbReference>
<organism evidence="2 3">
    <name type="scientific">Fonsecaea multimorphosa CBS 102226</name>
    <dbReference type="NCBI Taxonomy" id="1442371"/>
    <lineage>
        <taxon>Eukaryota</taxon>
        <taxon>Fungi</taxon>
        <taxon>Dikarya</taxon>
        <taxon>Ascomycota</taxon>
        <taxon>Pezizomycotina</taxon>
        <taxon>Eurotiomycetes</taxon>
        <taxon>Chaetothyriomycetidae</taxon>
        <taxon>Chaetothyriales</taxon>
        <taxon>Herpotrichiellaceae</taxon>
        <taxon>Fonsecaea</taxon>
    </lineage>
</organism>
<evidence type="ECO:0000259" key="1">
    <source>
        <dbReference type="Pfam" id="PF06985"/>
    </source>
</evidence>
<dbReference type="InterPro" id="IPR010730">
    <property type="entry name" value="HET"/>
</dbReference>
<dbReference type="InterPro" id="IPR052895">
    <property type="entry name" value="HetReg/Transcr_Mod"/>
</dbReference>
<sequence length="573" mass="65329">MEDNEFKYTPLESASPEIRILSVTRSSAIELECHLEHTSLEDDSTYEALSYTWGDRSDMLSIKLNNRHFKVGRNLARALEHLCEGGRTLKIWVDAVCINQQDEAEKSVQVSQMKKIYEKAQKIVIWLGPESDDSSYAINVMNSVDRHWATRTSQLATHSMPVPAINERALQAIIRLLCRPWWRRVWIIQEATCASDTYLRCGKDQTEFWRVVAVVKFITQYTIQHIFKQDFKHLDIAHFLRVIALDQLKLTGRRSGHGSNLLVLLDNARTCEASDPRDKIFALSGLAVDAHREAGEPDYTKPIDEVYMKFTYALITSERTLDVLGHCQAAARTPQSWSNFDFLPSSFHPKCTLPSWTADWTLGLEATPLMKNTIPYEALSNKVYKASDNYAPSVKLADGLRTLFVRGVVVDTVLKLGEAFDLPFNPSILGKWHSWAETELGKVYHRNETTHEAFLRTLVADTRVERGRCLRDSAAPWPVQNKQDGKESFISSSLINHAVNSRGFFLSGQGYMGLARYDVMKGDKICILHGGQIPFILRQDGRYHLFKGECYVHGLMDGEGMRHPWVWQDFALR</sequence>
<proteinExistence type="predicted"/>
<evidence type="ECO:0000313" key="3">
    <source>
        <dbReference type="Proteomes" id="UP000053411"/>
    </source>
</evidence>
<dbReference type="PANTHER" id="PTHR24148">
    <property type="entry name" value="ANKYRIN REPEAT DOMAIN-CONTAINING PROTEIN 39 HOMOLOG-RELATED"/>
    <property type="match status" value="1"/>
</dbReference>
<reference evidence="2 3" key="1">
    <citation type="submission" date="2015-01" db="EMBL/GenBank/DDBJ databases">
        <title>The Genome Sequence of Fonsecaea multimorphosa CBS 102226.</title>
        <authorList>
            <consortium name="The Broad Institute Genomics Platform"/>
            <person name="Cuomo C."/>
            <person name="de Hoog S."/>
            <person name="Gorbushina A."/>
            <person name="Stielow B."/>
            <person name="Teixiera M."/>
            <person name="Abouelleil A."/>
            <person name="Chapman S.B."/>
            <person name="Priest M."/>
            <person name="Young S.K."/>
            <person name="Wortman J."/>
            <person name="Nusbaum C."/>
            <person name="Birren B."/>
        </authorList>
    </citation>
    <scope>NUCLEOTIDE SEQUENCE [LARGE SCALE GENOMIC DNA]</scope>
    <source>
        <strain evidence="2 3">CBS 102226</strain>
    </source>
</reference>
<evidence type="ECO:0000313" key="2">
    <source>
        <dbReference type="EMBL" id="KIX94298.1"/>
    </source>
</evidence>